<dbReference type="AlphaFoldDB" id="A0AAW8U8G7"/>
<evidence type="ECO:0000259" key="1">
    <source>
        <dbReference type="Pfam" id="PF08818"/>
    </source>
</evidence>
<proteinExistence type="predicted"/>
<name>A0AAW8U8G7_9ENTE</name>
<comment type="caution">
    <text evidence="2">The sequence shown here is derived from an EMBL/GenBank/DDBJ whole genome shotgun (WGS) entry which is preliminary data.</text>
</comment>
<organism evidence="2 3">
    <name type="scientific">Vagococcus carniphilus</name>
    <dbReference type="NCBI Taxonomy" id="218144"/>
    <lineage>
        <taxon>Bacteria</taxon>
        <taxon>Bacillati</taxon>
        <taxon>Bacillota</taxon>
        <taxon>Bacilli</taxon>
        <taxon>Lactobacillales</taxon>
        <taxon>Enterococcaceae</taxon>
        <taxon>Vagococcus</taxon>
    </lineage>
</organism>
<dbReference type="InterPro" id="IPR014922">
    <property type="entry name" value="YdhG-like"/>
</dbReference>
<feature type="domain" description="YdhG-like" evidence="1">
    <location>
        <begin position="17"/>
        <end position="105"/>
    </location>
</feature>
<dbReference type="Pfam" id="PF08818">
    <property type="entry name" value="DUF1801"/>
    <property type="match status" value="1"/>
</dbReference>
<gene>
    <name evidence="2" type="ORF">P7H70_04430</name>
</gene>
<accession>A0AAW8U8G7</accession>
<protein>
    <submittedName>
        <fullName evidence="2">DUF1801 domain-containing protein</fullName>
    </submittedName>
</protein>
<reference evidence="2" key="1">
    <citation type="submission" date="2023-03" db="EMBL/GenBank/DDBJ databases">
        <authorList>
            <person name="Shen W."/>
            <person name="Cai J."/>
        </authorList>
    </citation>
    <scope>NUCLEOTIDE SEQUENCE</scope>
    <source>
        <strain evidence="2">P96-3</strain>
    </source>
</reference>
<dbReference type="Proteomes" id="UP001268577">
    <property type="component" value="Unassembled WGS sequence"/>
</dbReference>
<dbReference type="Gene3D" id="3.90.1150.200">
    <property type="match status" value="1"/>
</dbReference>
<dbReference type="RefSeq" id="WP_311985003.1">
    <property type="nucleotide sequence ID" value="NZ_JARQBZ010000006.1"/>
</dbReference>
<dbReference type="EMBL" id="JARQBZ010000006">
    <property type="protein sequence ID" value="MDT2833290.1"/>
    <property type="molecule type" value="Genomic_DNA"/>
</dbReference>
<evidence type="ECO:0000313" key="2">
    <source>
        <dbReference type="EMBL" id="MDT2833290.1"/>
    </source>
</evidence>
<evidence type="ECO:0000313" key="3">
    <source>
        <dbReference type="Proteomes" id="UP001268577"/>
    </source>
</evidence>
<sequence length="118" mass="13705">MVETVIDAYIAECPVERQEILTQLKQVIKDVLPESEEKIKYGIPTFYQNENIVHFSNAKNHIGFYPTSSAINHFETQLTPYKTSKGAIQFPAEKELPFELIREICLWRLGEIKIKFSE</sequence>
<dbReference type="SUPFAM" id="SSF159888">
    <property type="entry name" value="YdhG-like"/>
    <property type="match status" value="1"/>
</dbReference>